<feature type="domain" description="ABC transmembrane type-1" evidence="12">
    <location>
        <begin position="182"/>
        <end position="469"/>
    </location>
</feature>
<dbReference type="Pfam" id="PF00664">
    <property type="entry name" value="ABC_membrane"/>
    <property type="match status" value="1"/>
</dbReference>
<dbReference type="GO" id="GO:0005886">
    <property type="term" value="C:plasma membrane"/>
    <property type="evidence" value="ECO:0007669"/>
    <property type="project" value="UniProtKB-SubCell"/>
</dbReference>
<feature type="region of interest" description="Disordered" evidence="9">
    <location>
        <begin position="932"/>
        <end position="951"/>
    </location>
</feature>
<keyword evidence="2" id="KW-0813">Transport</keyword>
<reference evidence="13 14" key="2">
    <citation type="journal article" date="2011" name="Stand. Genomic Sci.">
        <title>Complete genome sequence of Isosphaera pallida type strain (IS1B).</title>
        <authorList>
            <consortium name="US DOE Joint Genome Institute (JGI-PGF)"/>
            <person name="Goker M."/>
            <person name="Cleland D."/>
            <person name="Saunders E."/>
            <person name="Lapidus A."/>
            <person name="Nolan M."/>
            <person name="Lucas S."/>
            <person name="Hammon N."/>
            <person name="Deshpande S."/>
            <person name="Cheng J.F."/>
            <person name="Tapia R."/>
            <person name="Han C."/>
            <person name="Goodwin L."/>
            <person name="Pitluck S."/>
            <person name="Liolios K."/>
            <person name="Pagani I."/>
            <person name="Ivanova N."/>
            <person name="Mavromatis K."/>
            <person name="Pati A."/>
            <person name="Chen A."/>
            <person name="Palaniappan K."/>
            <person name="Land M."/>
            <person name="Hauser L."/>
            <person name="Chang Y.J."/>
            <person name="Jeffries C.D."/>
            <person name="Detter J.C."/>
            <person name="Beck B."/>
            <person name="Woyke T."/>
            <person name="Bristow J."/>
            <person name="Eisen J.A."/>
            <person name="Markowitz V."/>
            <person name="Hugenholtz P."/>
            <person name="Kyrpides N.C."/>
            <person name="Klenk H.P."/>
        </authorList>
    </citation>
    <scope>NUCLEOTIDE SEQUENCE [LARGE SCALE GENOMIC DNA]</scope>
    <source>
        <strain evidence="14">ATCC 43644 / DSM 9630 / IS1B</strain>
    </source>
</reference>
<dbReference type="Proteomes" id="UP000008631">
    <property type="component" value="Chromosome"/>
</dbReference>
<dbReference type="InterPro" id="IPR039421">
    <property type="entry name" value="Type_1_exporter"/>
</dbReference>
<evidence type="ECO:0000313" key="13">
    <source>
        <dbReference type="EMBL" id="ADV63942.1"/>
    </source>
</evidence>
<dbReference type="PROSITE" id="PS50893">
    <property type="entry name" value="ABC_TRANSPORTER_2"/>
    <property type="match status" value="1"/>
</dbReference>
<evidence type="ECO:0000259" key="12">
    <source>
        <dbReference type="PROSITE" id="PS50929"/>
    </source>
</evidence>
<gene>
    <name evidence="13" type="ordered locus">Isop_3383</name>
</gene>
<dbReference type="GO" id="GO:0016887">
    <property type="term" value="F:ATP hydrolysis activity"/>
    <property type="evidence" value="ECO:0007669"/>
    <property type="project" value="InterPro"/>
</dbReference>
<evidence type="ECO:0000256" key="2">
    <source>
        <dbReference type="ARBA" id="ARBA00022448"/>
    </source>
</evidence>
<protein>
    <submittedName>
        <fullName evidence="13">ABC transporter related protein</fullName>
    </submittedName>
</protein>
<dbReference type="InterPro" id="IPR015005">
    <property type="entry name" value="DUF1854"/>
</dbReference>
<sequence>MTLRLDSPRGSPVEPSSASVSKSTSNEPLNSEDRSERVRLLSDLDDQSRYHDGWIELVWRRGAWCLVEDSGRVTPLEQIERVECRDRRGRGEWTAWNQAGQVVVRREFTAARASQARRFTRVWESIQAGRPDWDLLRELQSESRQSDLDHDQTRSPTRLKTRLGPLVRLARFARARGGLIGLGLVLTLASTIAGLVPPYLTMPLVDRVLVPRQSGLDPSPWLAVEYLAGLTAAATIAWLLAWARGFVMLRASERVSADLRNAAYEHLQRLGLDFFASKRTGDLIARIGSDTDRICNYLAFSVIDFLADVFMIVLTAAVLISIHPGLALATLLPFPIIGGWVRLVRGRLRQGFRRSARVWGELNSVLADAIPGVKVVKAFAQEQRETERFRAVNNRVLAINDSVNAWWSFTGPFVGFLTQLGLLTVWGWGCYLIYQDAVTLGVLTAFLAYITRFYARMEGMIRILQATQRASASAERIFDVLDRRPNVPEPVRPVEWTRPQGAIECRGVGFRYGPRTILSDIELTIRPGEFVGLVGPSGAGKTTLISLICRFADPDEGRILMDGIDLRDLSTRSLRSRIGLVLQEPFLFHGTLLENLCYGRPEAAIRAAIDAAKAAHAHNLALRLPDAYDTVVGERGQTLSGGERQRVSLARAILVDPVVLILDEATSAVDTQAERLIQHALARLTRGRTTLAIAHRLSTLRRADRLVMLDQGRIVGQGTHDELLADPRSLYARLHRAQFESSVEAGKDEPDVHRRERATCDPFGERSIKGKRLHTHDDPAIESDAPVWEDHPGRFTLEPSSRPDRLVLWDRAAEGPAARREVEPLRAFPWSHPESWWSLVDPEDGTEQTLIETPADLAEEPRRLVETALDRASWRPRILRIDDVDVIEEESRWRVQTDRGPTTIHLAHAEDARRLVTGGWVLVDRSGGRFRLPPPTQLDPASRRRLGRVVE</sequence>
<dbReference type="InterPro" id="IPR036640">
    <property type="entry name" value="ABC1_TM_sf"/>
</dbReference>
<evidence type="ECO:0000256" key="1">
    <source>
        <dbReference type="ARBA" id="ARBA00004651"/>
    </source>
</evidence>
<evidence type="ECO:0000256" key="4">
    <source>
        <dbReference type="ARBA" id="ARBA00022692"/>
    </source>
</evidence>
<keyword evidence="6" id="KW-0067">ATP-binding</keyword>
<dbReference type="PANTHER" id="PTHR43394:SF1">
    <property type="entry name" value="ATP-BINDING CASSETTE SUB-FAMILY B MEMBER 10, MITOCHONDRIAL"/>
    <property type="match status" value="1"/>
</dbReference>
<evidence type="ECO:0000256" key="10">
    <source>
        <dbReference type="SAM" id="Phobius"/>
    </source>
</evidence>
<keyword evidence="7 10" id="KW-1133">Transmembrane helix</keyword>
<dbReference type="eggNOG" id="COG1132">
    <property type="taxonomic scope" value="Bacteria"/>
</dbReference>
<evidence type="ECO:0000256" key="7">
    <source>
        <dbReference type="ARBA" id="ARBA00022989"/>
    </source>
</evidence>
<dbReference type="KEGG" id="ipa:Isop_3383"/>
<dbReference type="EMBL" id="CP002353">
    <property type="protein sequence ID" value="ADV63942.1"/>
    <property type="molecule type" value="Genomic_DNA"/>
</dbReference>
<feature type="compositionally biased region" description="Polar residues" evidence="9">
    <location>
        <begin position="14"/>
        <end position="29"/>
    </location>
</feature>
<name>E8R6P0_ISOPI</name>
<proteinExistence type="predicted"/>
<evidence type="ECO:0000256" key="5">
    <source>
        <dbReference type="ARBA" id="ARBA00022741"/>
    </source>
</evidence>
<keyword evidence="5" id="KW-0547">Nucleotide-binding</keyword>
<evidence type="ECO:0000313" key="14">
    <source>
        <dbReference type="Proteomes" id="UP000008631"/>
    </source>
</evidence>
<keyword evidence="8 10" id="KW-0472">Membrane</keyword>
<dbReference type="Pfam" id="PF08909">
    <property type="entry name" value="DUF1854"/>
    <property type="match status" value="1"/>
</dbReference>
<dbReference type="STRING" id="575540.Isop_3383"/>
<feature type="region of interest" description="Disordered" evidence="9">
    <location>
        <begin position="1"/>
        <end position="36"/>
    </location>
</feature>
<accession>E8R6P0</accession>
<dbReference type="PROSITE" id="PS00211">
    <property type="entry name" value="ABC_TRANSPORTER_1"/>
    <property type="match status" value="1"/>
</dbReference>
<evidence type="ECO:0000256" key="6">
    <source>
        <dbReference type="ARBA" id="ARBA00022840"/>
    </source>
</evidence>
<dbReference type="FunFam" id="3.40.50.300:FF:000221">
    <property type="entry name" value="Multidrug ABC transporter ATP-binding protein"/>
    <property type="match status" value="1"/>
</dbReference>
<feature type="transmembrane region" description="Helical" evidence="10">
    <location>
        <begin position="178"/>
        <end position="200"/>
    </location>
</feature>
<dbReference type="PANTHER" id="PTHR43394">
    <property type="entry name" value="ATP-DEPENDENT PERMEASE MDL1, MITOCHONDRIAL"/>
    <property type="match status" value="1"/>
</dbReference>
<dbReference type="Gene3D" id="1.20.1560.10">
    <property type="entry name" value="ABC transporter type 1, transmembrane domain"/>
    <property type="match status" value="1"/>
</dbReference>
<dbReference type="GO" id="GO:0005524">
    <property type="term" value="F:ATP binding"/>
    <property type="evidence" value="ECO:0007669"/>
    <property type="project" value="UniProtKB-KW"/>
</dbReference>
<dbReference type="HOGENOM" id="CLU_000604_84_2_0"/>
<feature type="transmembrane region" description="Helical" evidence="10">
    <location>
        <begin position="294"/>
        <end position="320"/>
    </location>
</feature>
<keyword evidence="14" id="KW-1185">Reference proteome</keyword>
<dbReference type="GO" id="GO:0015421">
    <property type="term" value="F:ABC-type oligopeptide transporter activity"/>
    <property type="evidence" value="ECO:0007669"/>
    <property type="project" value="TreeGrafter"/>
</dbReference>
<evidence type="ECO:0000256" key="8">
    <source>
        <dbReference type="ARBA" id="ARBA00023136"/>
    </source>
</evidence>
<dbReference type="SUPFAM" id="SSF90123">
    <property type="entry name" value="ABC transporter transmembrane region"/>
    <property type="match status" value="1"/>
</dbReference>
<dbReference type="SUPFAM" id="SSF52540">
    <property type="entry name" value="P-loop containing nucleoside triphosphate hydrolases"/>
    <property type="match status" value="1"/>
</dbReference>
<dbReference type="Gene3D" id="3.40.50.300">
    <property type="entry name" value="P-loop containing nucleotide triphosphate hydrolases"/>
    <property type="match status" value="1"/>
</dbReference>
<evidence type="ECO:0000256" key="9">
    <source>
        <dbReference type="SAM" id="MobiDB-lite"/>
    </source>
</evidence>
<dbReference type="PROSITE" id="PS50929">
    <property type="entry name" value="ABC_TM1F"/>
    <property type="match status" value="1"/>
</dbReference>
<dbReference type="SMART" id="SM00382">
    <property type="entry name" value="AAA"/>
    <property type="match status" value="1"/>
</dbReference>
<dbReference type="Pfam" id="PF00005">
    <property type="entry name" value="ABC_tran"/>
    <property type="match status" value="1"/>
</dbReference>
<dbReference type="InterPro" id="IPR027417">
    <property type="entry name" value="P-loop_NTPase"/>
</dbReference>
<organism evidence="13 14">
    <name type="scientific">Isosphaera pallida (strain ATCC 43644 / DSM 9630 / IS1B)</name>
    <dbReference type="NCBI Taxonomy" id="575540"/>
    <lineage>
        <taxon>Bacteria</taxon>
        <taxon>Pseudomonadati</taxon>
        <taxon>Planctomycetota</taxon>
        <taxon>Planctomycetia</taxon>
        <taxon>Isosphaerales</taxon>
        <taxon>Isosphaeraceae</taxon>
        <taxon>Isosphaera</taxon>
    </lineage>
</organism>
<keyword evidence="3" id="KW-1003">Cell membrane</keyword>
<reference key="1">
    <citation type="submission" date="2010-11" db="EMBL/GenBank/DDBJ databases">
        <title>The complete sequence of chromosome of Isophaera pallida ATCC 43644.</title>
        <authorList>
            <consortium name="US DOE Joint Genome Institute (JGI-PGF)"/>
            <person name="Lucas S."/>
            <person name="Copeland A."/>
            <person name="Lapidus A."/>
            <person name="Bruce D."/>
            <person name="Goodwin L."/>
            <person name="Pitluck S."/>
            <person name="Kyrpides N."/>
            <person name="Mavromatis K."/>
            <person name="Pagani I."/>
            <person name="Ivanova N."/>
            <person name="Saunders E."/>
            <person name="Brettin T."/>
            <person name="Detter J.C."/>
            <person name="Han C."/>
            <person name="Tapia R."/>
            <person name="Land M."/>
            <person name="Hauser L."/>
            <person name="Markowitz V."/>
            <person name="Cheng J.-F."/>
            <person name="Hugenholtz P."/>
            <person name="Woyke T."/>
            <person name="Wu D."/>
            <person name="Eisen J.A."/>
        </authorList>
    </citation>
    <scope>NUCLEOTIDE SEQUENCE</scope>
    <source>
        <strain>ATCC 43644</strain>
    </source>
</reference>
<feature type="domain" description="ABC transporter" evidence="11">
    <location>
        <begin position="503"/>
        <end position="736"/>
    </location>
</feature>
<comment type="subcellular location">
    <subcellularLocation>
        <location evidence="1">Cell membrane</location>
        <topology evidence="1">Multi-pass membrane protein</topology>
    </subcellularLocation>
</comment>
<dbReference type="CDD" id="cd18563">
    <property type="entry name" value="ABC_6TM_exporter_like"/>
    <property type="match status" value="1"/>
</dbReference>
<dbReference type="InterPro" id="IPR003439">
    <property type="entry name" value="ABC_transporter-like_ATP-bd"/>
</dbReference>
<feature type="transmembrane region" description="Helical" evidence="10">
    <location>
        <begin position="405"/>
        <end position="426"/>
    </location>
</feature>
<feature type="transmembrane region" description="Helical" evidence="10">
    <location>
        <begin position="220"/>
        <end position="242"/>
    </location>
</feature>
<dbReference type="InterPro" id="IPR011527">
    <property type="entry name" value="ABC1_TM_dom"/>
</dbReference>
<dbReference type="InterPro" id="IPR017871">
    <property type="entry name" value="ABC_transporter-like_CS"/>
</dbReference>
<feature type="transmembrane region" description="Helical" evidence="10">
    <location>
        <begin position="326"/>
        <end position="344"/>
    </location>
</feature>
<evidence type="ECO:0000259" key="11">
    <source>
        <dbReference type="PROSITE" id="PS50893"/>
    </source>
</evidence>
<dbReference type="InterPro" id="IPR003593">
    <property type="entry name" value="AAA+_ATPase"/>
</dbReference>
<feature type="transmembrane region" description="Helical" evidence="10">
    <location>
        <begin position="432"/>
        <end position="455"/>
    </location>
</feature>
<keyword evidence="4 10" id="KW-0812">Transmembrane</keyword>
<dbReference type="InParanoid" id="E8R6P0"/>
<evidence type="ECO:0000256" key="3">
    <source>
        <dbReference type="ARBA" id="ARBA00022475"/>
    </source>
</evidence>
<dbReference type="AlphaFoldDB" id="E8R6P0"/>